<evidence type="ECO:0000313" key="4">
    <source>
        <dbReference type="EMBL" id="GAO48227.1"/>
    </source>
</evidence>
<evidence type="ECO:0000313" key="5">
    <source>
        <dbReference type="Proteomes" id="UP000033140"/>
    </source>
</evidence>
<sequence>MFNASYAACSAVERSLSAVSGIISGGSPLIRPSRFFSTSIPQPNSQSTPTSTNRPDAAEATRIAMRSLPQPVVIITTADPNSPLNRRGLTLSSLTSLSLHPIPLLSFNIRLPSRASGLLHRSGRFVVHILPASQRYADLCAAFATSEYTASGDQDVKDPWAMGYEWKVSGEGQPVLEGALVKMHCKVRRTVEVGDHEVWVGEVTKVNNSQKEGEYGLLYCDRKYRSVLGELEEVTSEKEEPNDEP</sequence>
<accession>A0A0E9NEE5</accession>
<name>A0A0E9NEE5_SAICN</name>
<reference evidence="4 5" key="3">
    <citation type="journal article" date="2015" name="Genome Announc.">
        <title>Draft Genome Sequence of the Archiascomycetous Yeast Saitoella complicata.</title>
        <authorList>
            <person name="Yamauchi K."/>
            <person name="Kondo S."/>
            <person name="Hamamoto M."/>
            <person name="Takahashi Y."/>
            <person name="Ogura Y."/>
            <person name="Hayashi T."/>
            <person name="Nishida H."/>
        </authorList>
    </citation>
    <scope>NUCLEOTIDE SEQUENCE [LARGE SCALE GENOMIC DNA]</scope>
    <source>
        <strain evidence="4 5">NRRL Y-17804</strain>
    </source>
</reference>
<reference evidence="4 5" key="1">
    <citation type="journal article" date="2011" name="J. Gen. Appl. Microbiol.">
        <title>Draft genome sequencing of the enigmatic yeast Saitoella complicata.</title>
        <authorList>
            <person name="Nishida H."/>
            <person name="Hamamoto M."/>
            <person name="Sugiyama J."/>
        </authorList>
    </citation>
    <scope>NUCLEOTIDE SEQUENCE [LARGE SCALE GENOMIC DNA]</scope>
    <source>
        <strain evidence="4 5">NRRL Y-17804</strain>
    </source>
</reference>
<dbReference type="GO" id="GO:0042602">
    <property type="term" value="F:riboflavin reductase (NADPH) activity"/>
    <property type="evidence" value="ECO:0007669"/>
    <property type="project" value="TreeGrafter"/>
</dbReference>
<dbReference type="SMART" id="SM00903">
    <property type="entry name" value="Flavin_Reduct"/>
    <property type="match status" value="1"/>
</dbReference>
<dbReference type="InterPro" id="IPR012349">
    <property type="entry name" value="Split_barrel_FMN-bd"/>
</dbReference>
<dbReference type="AlphaFoldDB" id="A0A0E9NEE5"/>
<protein>
    <recommendedName>
        <fullName evidence="3">Flavin reductase like domain-containing protein</fullName>
    </recommendedName>
</protein>
<feature type="compositionally biased region" description="Polar residues" evidence="2">
    <location>
        <begin position="35"/>
        <end position="54"/>
    </location>
</feature>
<dbReference type="EMBL" id="BACD03000013">
    <property type="protein sequence ID" value="GAO48227.1"/>
    <property type="molecule type" value="Genomic_DNA"/>
</dbReference>
<evidence type="ECO:0000259" key="3">
    <source>
        <dbReference type="SMART" id="SM00903"/>
    </source>
</evidence>
<feature type="region of interest" description="Disordered" evidence="2">
    <location>
        <begin position="35"/>
        <end position="57"/>
    </location>
</feature>
<dbReference type="InterPro" id="IPR050268">
    <property type="entry name" value="NADH-dep_flavin_reductase"/>
</dbReference>
<keyword evidence="1" id="KW-0560">Oxidoreductase</keyword>
<dbReference type="SUPFAM" id="SSF50475">
    <property type="entry name" value="FMN-binding split barrel"/>
    <property type="match status" value="1"/>
</dbReference>
<reference evidence="4 5" key="2">
    <citation type="journal article" date="2014" name="J. Gen. Appl. Microbiol.">
        <title>The early diverging ascomycetous budding yeast Saitoella complicata has three histone deacetylases belonging to the Clr6, Hos2, and Rpd3 lineages.</title>
        <authorList>
            <person name="Nishida H."/>
            <person name="Matsumoto T."/>
            <person name="Kondo S."/>
            <person name="Hamamoto M."/>
            <person name="Yoshikawa H."/>
        </authorList>
    </citation>
    <scope>NUCLEOTIDE SEQUENCE [LARGE SCALE GENOMIC DNA]</scope>
    <source>
        <strain evidence="4 5">NRRL Y-17804</strain>
    </source>
</reference>
<dbReference type="OMA" id="AYADRKY"/>
<proteinExistence type="predicted"/>
<dbReference type="Gene3D" id="2.30.110.10">
    <property type="entry name" value="Electron Transport, Fmn-binding Protein, Chain A"/>
    <property type="match status" value="1"/>
</dbReference>
<feature type="domain" description="Flavin reductase like" evidence="3">
    <location>
        <begin position="65"/>
        <end position="226"/>
    </location>
</feature>
<dbReference type="InterPro" id="IPR002563">
    <property type="entry name" value="Flavin_Rdtase-like_dom"/>
</dbReference>
<dbReference type="GO" id="GO:0010181">
    <property type="term" value="F:FMN binding"/>
    <property type="evidence" value="ECO:0007669"/>
    <property type="project" value="InterPro"/>
</dbReference>
<evidence type="ECO:0000256" key="1">
    <source>
        <dbReference type="ARBA" id="ARBA00023002"/>
    </source>
</evidence>
<dbReference type="Pfam" id="PF01613">
    <property type="entry name" value="Flavin_Reduct"/>
    <property type="match status" value="1"/>
</dbReference>
<gene>
    <name evidence="4" type="ORF">G7K_2407-t1</name>
</gene>
<dbReference type="STRING" id="698492.A0A0E9NEE5"/>
<evidence type="ECO:0000256" key="2">
    <source>
        <dbReference type="SAM" id="MobiDB-lite"/>
    </source>
</evidence>
<dbReference type="PANTHER" id="PTHR30466">
    <property type="entry name" value="FLAVIN REDUCTASE"/>
    <property type="match status" value="1"/>
</dbReference>
<dbReference type="Proteomes" id="UP000033140">
    <property type="component" value="Unassembled WGS sequence"/>
</dbReference>
<organism evidence="4 5">
    <name type="scientific">Saitoella complicata (strain BCRC 22490 / CBS 7301 / JCM 7358 / NBRC 10748 / NRRL Y-17804)</name>
    <dbReference type="NCBI Taxonomy" id="698492"/>
    <lineage>
        <taxon>Eukaryota</taxon>
        <taxon>Fungi</taxon>
        <taxon>Dikarya</taxon>
        <taxon>Ascomycota</taxon>
        <taxon>Taphrinomycotina</taxon>
        <taxon>Taphrinomycotina incertae sedis</taxon>
        <taxon>Saitoella</taxon>
    </lineage>
</organism>
<dbReference type="RefSeq" id="XP_019022520.1">
    <property type="nucleotide sequence ID" value="XM_019167896.1"/>
</dbReference>
<keyword evidence="5" id="KW-1185">Reference proteome</keyword>
<dbReference type="PANTHER" id="PTHR30466:SF1">
    <property type="entry name" value="FMN REDUCTASE (NADH) RUTF"/>
    <property type="match status" value="1"/>
</dbReference>
<comment type="caution">
    <text evidence="4">The sequence shown here is derived from an EMBL/GenBank/DDBJ whole genome shotgun (WGS) entry which is preliminary data.</text>
</comment>
<dbReference type="OrthoDB" id="2015405at2759"/>